<comment type="caution">
    <text evidence="5">The sequence shown here is derived from an EMBL/GenBank/DDBJ whole genome shotgun (WGS) entry which is preliminary data.</text>
</comment>
<feature type="compositionally biased region" description="Polar residues" evidence="4">
    <location>
        <begin position="182"/>
        <end position="192"/>
    </location>
</feature>
<protein>
    <recommendedName>
        <fullName evidence="7">Protein WEAK CHLOROPLAST MOVEMENT UNDER BLUE LIGHT 1-like</fullName>
    </recommendedName>
</protein>
<feature type="compositionally biased region" description="Polar residues" evidence="4">
    <location>
        <begin position="834"/>
        <end position="847"/>
    </location>
</feature>
<feature type="coiled-coil region" evidence="3">
    <location>
        <begin position="537"/>
        <end position="564"/>
    </location>
</feature>
<organism evidence="5 6">
    <name type="scientific">Penstemon smallii</name>
    <dbReference type="NCBI Taxonomy" id="265156"/>
    <lineage>
        <taxon>Eukaryota</taxon>
        <taxon>Viridiplantae</taxon>
        <taxon>Streptophyta</taxon>
        <taxon>Embryophyta</taxon>
        <taxon>Tracheophyta</taxon>
        <taxon>Spermatophyta</taxon>
        <taxon>Magnoliopsida</taxon>
        <taxon>eudicotyledons</taxon>
        <taxon>Gunneridae</taxon>
        <taxon>Pentapetalae</taxon>
        <taxon>asterids</taxon>
        <taxon>lamiids</taxon>
        <taxon>Lamiales</taxon>
        <taxon>Plantaginaceae</taxon>
        <taxon>Cheloneae</taxon>
        <taxon>Penstemon</taxon>
    </lineage>
</organism>
<keyword evidence="6" id="KW-1185">Reference proteome</keyword>
<feature type="compositionally biased region" description="Basic and acidic residues" evidence="4">
    <location>
        <begin position="802"/>
        <end position="811"/>
    </location>
</feature>
<keyword evidence="2 3" id="KW-0175">Coiled coil</keyword>
<name>A0ABD3U9L8_9LAMI</name>
<dbReference type="AlphaFoldDB" id="A0ABD3U9L8"/>
<feature type="region of interest" description="Disordered" evidence="4">
    <location>
        <begin position="1"/>
        <end position="35"/>
    </location>
</feature>
<reference evidence="5 6" key="1">
    <citation type="submission" date="2024-12" db="EMBL/GenBank/DDBJ databases">
        <title>The unique morphological basis and parallel evolutionary history of personate flowers in Penstemon.</title>
        <authorList>
            <person name="Depatie T.H."/>
            <person name="Wessinger C.A."/>
        </authorList>
    </citation>
    <scope>NUCLEOTIDE SEQUENCE [LARGE SCALE GENOMIC DNA]</scope>
    <source>
        <strain evidence="5">WTNN_2</strain>
        <tissue evidence="5">Leaf</tissue>
    </source>
</reference>
<evidence type="ECO:0000256" key="4">
    <source>
        <dbReference type="SAM" id="MobiDB-lite"/>
    </source>
</evidence>
<feature type="coiled-coil region" evidence="3">
    <location>
        <begin position="449"/>
        <end position="507"/>
    </location>
</feature>
<proteinExistence type="inferred from homology"/>
<dbReference type="PANTHER" id="PTHR32054">
    <property type="entry name" value="HEAVY CHAIN, PUTATIVE, EXPRESSED-RELATED-RELATED"/>
    <property type="match status" value="1"/>
</dbReference>
<accession>A0ABD3U9L8</accession>
<feature type="compositionally biased region" description="Low complexity" evidence="4">
    <location>
        <begin position="193"/>
        <end position="203"/>
    </location>
</feature>
<dbReference type="Pfam" id="PF05701">
    <property type="entry name" value="WEMBL"/>
    <property type="match status" value="1"/>
</dbReference>
<feature type="coiled-coil region" evidence="3">
    <location>
        <begin position="758"/>
        <end position="795"/>
    </location>
</feature>
<feature type="region of interest" description="Disordered" evidence="4">
    <location>
        <begin position="219"/>
        <end position="238"/>
    </location>
</feature>
<evidence type="ECO:0000313" key="6">
    <source>
        <dbReference type="Proteomes" id="UP001634393"/>
    </source>
</evidence>
<evidence type="ECO:0000313" key="5">
    <source>
        <dbReference type="EMBL" id="KAL3845173.1"/>
    </source>
</evidence>
<dbReference type="PANTHER" id="PTHR32054:SF31">
    <property type="entry name" value="PROTEIN WEAK CHLOROPLAST MOVEMENT UNDER BLUE LIGHT 1"/>
    <property type="match status" value="1"/>
</dbReference>
<feature type="coiled-coil region" evidence="3">
    <location>
        <begin position="265"/>
        <end position="343"/>
    </location>
</feature>
<dbReference type="InterPro" id="IPR008545">
    <property type="entry name" value="Web"/>
</dbReference>
<feature type="compositionally biased region" description="Polar residues" evidence="4">
    <location>
        <begin position="219"/>
        <end position="232"/>
    </location>
</feature>
<evidence type="ECO:0000256" key="1">
    <source>
        <dbReference type="ARBA" id="ARBA00005485"/>
    </source>
</evidence>
<dbReference type="Proteomes" id="UP001634393">
    <property type="component" value="Unassembled WGS sequence"/>
</dbReference>
<evidence type="ECO:0000256" key="3">
    <source>
        <dbReference type="SAM" id="Coils"/>
    </source>
</evidence>
<dbReference type="EMBL" id="JBJXBP010000002">
    <property type="protein sequence ID" value="KAL3845173.1"/>
    <property type="molecule type" value="Genomic_DNA"/>
</dbReference>
<gene>
    <name evidence="5" type="ORF">ACJIZ3_002576</name>
</gene>
<sequence>MEGAGANLFKENAPPPDAPPLVSSSNEDQSANASFSDAASDFSILLTQNLVHPVEDCETKGPELNHLSMPVDVAQENNQPLENHNDSNNVTLLFSEPILELNLVNKTDGDGNAYKHEDATVAPQAMDLDETEPRKEEVDHFNIFSESNISESIKFEDEPQKEEVLEAKIVARPSPEDDYIPSVSSPQATNGGNSPCSVSSNQSINSSRSFNHLIAKIPTNYNTSSSPKSNDTPKSRGQIDTAAPFESVKAAVSKFGGIVDWKAHRMHTVERRKFIELELERAQEEIPSYKKQSEAVEEAKLQVLKELDGTKRLIEELKLNLERAQMEEQQAKQDSELANLRVEEMEQGIADEASFAAKAQLEVARARHAAAVSDLITVKDELEQLRKDYTILVAEKDAAVKKAEEAVSLSKEVEKSVEDLTIELITVKGSLESAHAAHLEAEEHRIGAIMAKEQDTLNWEKELKKAEEELENLKQKMLSTKDLKSKLDNATKLLQELKAELAAYMEANLSEEQGNNVVEGALKEPERKTRGEIEAAINVAKKDLEEVKLSIDKATNEVNILNVASISLTSELEKEKFELLALQQREGMASVTVASLETELDKTKSEIVLVQMKEKEEREKMAELPMQLQEAAQEADEAKALADMARNELYKANEEAEQAKARAKTMESRLHAAHKEIEASKASEKLALAAINALVESESTQKNNNKEDDSPTSGITLSLEEYYELSKKALEAEEKANVRVADAISKIDIAKDAELKSLSKLDEVNREMAERKDALETAMEKAEKAQEGKLEVEQELRKWRGVHEQRRKEAGESTPLTVNTSNSPRASFEDGNKESNNFVSMPDSSSNLHHRSPRAHTMSSNDTETSESSPDVMVNKKKKRSFFPRIFMFLARRKAHQSSKLA</sequence>
<comment type="similarity">
    <text evidence="1">Belongs to the WEB family.</text>
</comment>
<feature type="region of interest" description="Disordered" evidence="4">
    <location>
        <begin position="802"/>
        <end position="876"/>
    </location>
</feature>
<feature type="region of interest" description="Disordered" evidence="4">
    <location>
        <begin position="171"/>
        <end position="203"/>
    </location>
</feature>
<evidence type="ECO:0008006" key="7">
    <source>
        <dbReference type="Google" id="ProtNLM"/>
    </source>
</evidence>
<feature type="coiled-coil region" evidence="3">
    <location>
        <begin position="593"/>
        <end position="676"/>
    </location>
</feature>
<feature type="compositionally biased region" description="Polar residues" evidence="4">
    <location>
        <begin position="857"/>
        <end position="869"/>
    </location>
</feature>
<evidence type="ECO:0000256" key="2">
    <source>
        <dbReference type="ARBA" id="ARBA00023054"/>
    </source>
</evidence>
<feature type="compositionally biased region" description="Polar residues" evidence="4">
    <location>
        <begin position="814"/>
        <end position="825"/>
    </location>
</feature>